<comment type="caution">
    <text evidence="4">The sequence shown here is derived from an EMBL/GenBank/DDBJ whole genome shotgun (WGS) entry which is preliminary data.</text>
</comment>
<keyword evidence="3" id="KW-1133">Transmembrane helix</keyword>
<organism evidence="4 5">
    <name type="scientific">Aquipseudomonas alcaligenes</name>
    <name type="common">Pseudomonas alcaligenes</name>
    <dbReference type="NCBI Taxonomy" id="43263"/>
    <lineage>
        <taxon>Bacteria</taxon>
        <taxon>Pseudomonadati</taxon>
        <taxon>Pseudomonadota</taxon>
        <taxon>Gammaproteobacteria</taxon>
        <taxon>Pseudomonadales</taxon>
        <taxon>Pseudomonadaceae</taxon>
        <taxon>Aquipseudomonas</taxon>
    </lineage>
</organism>
<sequence>MSLVNDMLRDLEERRAAPSERLSLEGLQPVDEAGAERRERYERVRRGLVWLAAVVLFGVLLGLMIGRLVNPLPERLLPVEPSVAAPAALPAVPLPRLLEVLPQNDGRTLILQLLLDRSVAYRRSEESGAVSLRLPGVQLAGETQSGRVQSTGNSLSWRVEQQGQDVQVLLVGLGEELQVSDRLEPAGDRWLLWVEVPLAAPAQKAEAPLELEQLPTAVPASEPAAEAPLPAWASAPVPAADAPPAAREPVAEPAATAPSGPPEVKISAAQPDSLNQARQALQEGDYPRAIRLLEDLQQSRAGDQEVLRWLARAYLAGGQQQRLLGWLPAQLAQHPQDSELRLLLARAQLQAGETKAAVATLEQSAPALVQEPTYHALLAAAYQQTGQWQESAALYQQMVALRPSQATWQLGLAIALEQLDRPSEAARHYRLALQGQGLDDGARRFASERATALGGRG</sequence>
<evidence type="ECO:0000313" key="5">
    <source>
        <dbReference type="Proteomes" id="UP000744555"/>
    </source>
</evidence>
<evidence type="ECO:0000313" key="4">
    <source>
        <dbReference type="EMBL" id="MBC9252524.1"/>
    </source>
</evidence>
<protein>
    <recommendedName>
        <fullName evidence="6">MSHA biogenesis protein MshN</fullName>
    </recommendedName>
</protein>
<name>A0ABR7S6D0_AQUAC</name>
<feature type="compositionally biased region" description="Low complexity" evidence="2">
    <location>
        <begin position="235"/>
        <end position="258"/>
    </location>
</feature>
<dbReference type="EMBL" id="LZEU01000001">
    <property type="protein sequence ID" value="MBC9252524.1"/>
    <property type="molecule type" value="Genomic_DNA"/>
</dbReference>
<reference evidence="4 5" key="1">
    <citation type="submission" date="2016-06" db="EMBL/GenBank/DDBJ databases">
        <authorList>
            <person name="Ramos C."/>
            <person name="Pintado A."/>
            <person name="Crespo-Gomez J.I."/>
        </authorList>
    </citation>
    <scope>NUCLEOTIDE SEQUENCE [LARGE SCALE GENOMIC DNA]</scope>
    <source>
        <strain evidence="4 5">AVO110</strain>
    </source>
</reference>
<dbReference type="PROSITE" id="PS50005">
    <property type="entry name" value="TPR"/>
    <property type="match status" value="1"/>
</dbReference>
<keyword evidence="1" id="KW-0802">TPR repeat</keyword>
<feature type="repeat" description="TPR" evidence="1">
    <location>
        <begin position="372"/>
        <end position="405"/>
    </location>
</feature>
<gene>
    <name evidence="4" type="ORF">A9179_19845</name>
</gene>
<evidence type="ECO:0000256" key="3">
    <source>
        <dbReference type="SAM" id="Phobius"/>
    </source>
</evidence>
<evidence type="ECO:0008006" key="6">
    <source>
        <dbReference type="Google" id="ProtNLM"/>
    </source>
</evidence>
<feature type="transmembrane region" description="Helical" evidence="3">
    <location>
        <begin position="47"/>
        <end position="69"/>
    </location>
</feature>
<dbReference type="InterPro" id="IPR011990">
    <property type="entry name" value="TPR-like_helical_dom_sf"/>
</dbReference>
<evidence type="ECO:0000256" key="2">
    <source>
        <dbReference type="SAM" id="MobiDB-lite"/>
    </source>
</evidence>
<dbReference type="Gene3D" id="1.25.40.10">
    <property type="entry name" value="Tetratricopeptide repeat domain"/>
    <property type="match status" value="2"/>
</dbReference>
<keyword evidence="5" id="KW-1185">Reference proteome</keyword>
<dbReference type="RefSeq" id="WP_187807978.1">
    <property type="nucleotide sequence ID" value="NZ_LZEU01000001.1"/>
</dbReference>
<accession>A0ABR7S6D0</accession>
<feature type="region of interest" description="Disordered" evidence="2">
    <location>
        <begin position="235"/>
        <end position="267"/>
    </location>
</feature>
<dbReference type="SUPFAM" id="SSF48452">
    <property type="entry name" value="TPR-like"/>
    <property type="match status" value="1"/>
</dbReference>
<dbReference type="Pfam" id="PF14559">
    <property type="entry name" value="TPR_19"/>
    <property type="match status" value="2"/>
</dbReference>
<dbReference type="InterPro" id="IPR019734">
    <property type="entry name" value="TPR_rpt"/>
</dbReference>
<keyword evidence="3" id="KW-0812">Transmembrane</keyword>
<keyword evidence="3" id="KW-0472">Membrane</keyword>
<dbReference type="Proteomes" id="UP000744555">
    <property type="component" value="Unassembled WGS sequence"/>
</dbReference>
<evidence type="ECO:0000256" key="1">
    <source>
        <dbReference type="PROSITE-ProRule" id="PRU00339"/>
    </source>
</evidence>
<proteinExistence type="predicted"/>